<dbReference type="AlphaFoldDB" id="L0HAS1"/>
<dbReference type="PANTHER" id="PTHR36216">
    <property type="entry name" value="TRANSCRIPTIONAL REGULATOR, TRMB"/>
    <property type="match status" value="1"/>
</dbReference>
<feature type="compositionally biased region" description="Basic and acidic residues" evidence="1">
    <location>
        <begin position="286"/>
        <end position="296"/>
    </location>
</feature>
<proteinExistence type="predicted"/>
<accession>L0HAS1</accession>
<reference evidence="5" key="1">
    <citation type="submission" date="2011-12" db="EMBL/GenBank/DDBJ databases">
        <title>Complete sequence of Methanoregula formicicum SMSP.</title>
        <authorList>
            <person name="Lucas S."/>
            <person name="Han J."/>
            <person name="Lapidus A."/>
            <person name="Cheng J.-F."/>
            <person name="Goodwin L."/>
            <person name="Pitluck S."/>
            <person name="Peters L."/>
            <person name="Ovchinnikova G."/>
            <person name="Teshima H."/>
            <person name="Detter J.C."/>
            <person name="Han C."/>
            <person name="Tapia R."/>
            <person name="Land M."/>
            <person name="Hauser L."/>
            <person name="Kyrpides N."/>
            <person name="Ivanova N."/>
            <person name="Pagani I."/>
            <person name="Imachi H."/>
            <person name="Tamaki H."/>
            <person name="Sekiguchi Y."/>
            <person name="Kamagata Y."/>
            <person name="Cadillo-Quiroz H."/>
            <person name="Zinder S."/>
            <person name="Liu W.-T."/>
            <person name="Woyke T."/>
        </authorList>
    </citation>
    <scope>NUCLEOTIDE SEQUENCE [LARGE SCALE GENOMIC DNA]</scope>
    <source>
        <strain evidence="5">DSM 22288 / NBRC 105244 / SMSP</strain>
    </source>
</reference>
<evidence type="ECO:0000256" key="2">
    <source>
        <dbReference type="SAM" id="Phobius"/>
    </source>
</evidence>
<feature type="transmembrane region" description="Helical" evidence="2">
    <location>
        <begin position="67"/>
        <end position="94"/>
    </location>
</feature>
<evidence type="ECO:0000256" key="1">
    <source>
        <dbReference type="SAM" id="MobiDB-lite"/>
    </source>
</evidence>
<feature type="region of interest" description="Disordered" evidence="1">
    <location>
        <begin position="265"/>
        <end position="305"/>
    </location>
</feature>
<dbReference type="OrthoDB" id="28610at2157"/>
<feature type="domain" description="HTH arsR-type" evidence="3">
    <location>
        <begin position="166"/>
        <end position="261"/>
    </location>
</feature>
<keyword evidence="2" id="KW-1133">Transmembrane helix</keyword>
<dbReference type="InterPro" id="IPR001845">
    <property type="entry name" value="HTH_ArsR_DNA-bd_dom"/>
</dbReference>
<dbReference type="Proteomes" id="UP000010824">
    <property type="component" value="Chromosome"/>
</dbReference>
<reference evidence="4 5" key="2">
    <citation type="journal article" date="2014" name="Genome Announc.">
        <title>Complete Genome Sequence of Methanoregula formicica SMSPT, a Mesophilic Hydrogenotrophic Methanogen Isolated from a Methanogenic Upflow Anaerobic Sludge Blanket Reactor.</title>
        <authorList>
            <person name="Yamamoto K."/>
            <person name="Tamaki H."/>
            <person name="Cadillo-Quiroz H."/>
            <person name="Imachi H."/>
            <person name="Kyrpides N."/>
            <person name="Woyke T."/>
            <person name="Goodwin L."/>
            <person name="Zinder S.H."/>
            <person name="Kamagata Y."/>
            <person name="Liu W.T."/>
        </authorList>
    </citation>
    <scope>NUCLEOTIDE SEQUENCE [LARGE SCALE GENOMIC DNA]</scope>
    <source>
        <strain evidence="5">DSM 22288 / NBRC 105244 / SMSP</strain>
    </source>
</reference>
<dbReference type="EMBL" id="CP003167">
    <property type="protein sequence ID" value="AGB01105.1"/>
    <property type="molecule type" value="Genomic_DNA"/>
</dbReference>
<dbReference type="RefSeq" id="WP_015284069.1">
    <property type="nucleotide sequence ID" value="NC_019943.1"/>
</dbReference>
<dbReference type="InterPro" id="IPR056504">
    <property type="entry name" value="HTH_HVO_0163_N"/>
</dbReference>
<keyword evidence="2" id="KW-0812">Transmembrane</keyword>
<dbReference type="STRING" id="593750.Metfor_0017"/>
<dbReference type="GeneID" id="14308361"/>
<dbReference type="CDD" id="cd00090">
    <property type="entry name" value="HTH_ARSR"/>
    <property type="match status" value="1"/>
</dbReference>
<dbReference type="SMART" id="SM00418">
    <property type="entry name" value="HTH_ARSR"/>
    <property type="match status" value="1"/>
</dbReference>
<keyword evidence="2" id="KW-0472">Membrane</keyword>
<dbReference type="Pfam" id="PF24266">
    <property type="entry name" value="HTH_HVO_0163_N"/>
    <property type="match status" value="1"/>
</dbReference>
<dbReference type="HOGENOM" id="CLU_084118_0_0_2"/>
<gene>
    <name evidence="4" type="ordered locus">Metfor_0017</name>
</gene>
<protein>
    <recommendedName>
        <fullName evidence="3">HTH arsR-type domain-containing protein</fullName>
    </recommendedName>
</protein>
<dbReference type="Gene3D" id="1.10.10.10">
    <property type="entry name" value="Winged helix-like DNA-binding domain superfamily/Winged helix DNA-binding domain"/>
    <property type="match status" value="2"/>
</dbReference>
<dbReference type="InterPro" id="IPR036388">
    <property type="entry name" value="WH-like_DNA-bd_sf"/>
</dbReference>
<evidence type="ECO:0000313" key="5">
    <source>
        <dbReference type="Proteomes" id="UP000010824"/>
    </source>
</evidence>
<dbReference type="Pfam" id="PF13412">
    <property type="entry name" value="HTH_24"/>
    <property type="match status" value="1"/>
</dbReference>
<dbReference type="InParanoid" id="L0HAS1"/>
<dbReference type="eggNOG" id="arCOG02611">
    <property type="taxonomic scope" value="Archaea"/>
</dbReference>
<dbReference type="PROSITE" id="PS50987">
    <property type="entry name" value="HTH_ARSR_2"/>
    <property type="match status" value="1"/>
</dbReference>
<dbReference type="PANTHER" id="PTHR36216:SF1">
    <property type="entry name" value="HTH ARSR-TYPE DOMAIN-CONTAINING PROTEIN"/>
    <property type="match status" value="1"/>
</dbReference>
<dbReference type="KEGG" id="mfo:Metfor_0017"/>
<dbReference type="InterPro" id="IPR011991">
    <property type="entry name" value="ArsR-like_HTH"/>
</dbReference>
<dbReference type="GO" id="GO:0003700">
    <property type="term" value="F:DNA-binding transcription factor activity"/>
    <property type="evidence" value="ECO:0007669"/>
    <property type="project" value="InterPro"/>
</dbReference>
<dbReference type="SUPFAM" id="SSF46785">
    <property type="entry name" value="Winged helix' DNA-binding domain"/>
    <property type="match status" value="2"/>
</dbReference>
<keyword evidence="5" id="KW-1185">Reference proteome</keyword>
<organism evidence="4 5">
    <name type="scientific">Methanoregula formicica (strain DSM 22288 / NBRC 105244 / SMSP)</name>
    <dbReference type="NCBI Taxonomy" id="593750"/>
    <lineage>
        <taxon>Archaea</taxon>
        <taxon>Methanobacteriati</taxon>
        <taxon>Methanobacteriota</taxon>
        <taxon>Stenosarchaea group</taxon>
        <taxon>Methanomicrobia</taxon>
        <taxon>Methanomicrobiales</taxon>
        <taxon>Methanoregulaceae</taxon>
        <taxon>Methanoregula</taxon>
    </lineage>
</organism>
<name>L0HAS1_METFS</name>
<evidence type="ECO:0000313" key="4">
    <source>
        <dbReference type="EMBL" id="AGB01105.1"/>
    </source>
</evidence>
<evidence type="ECO:0000259" key="3">
    <source>
        <dbReference type="PROSITE" id="PS50987"/>
    </source>
</evidence>
<sequence precursor="true">MDPTKRSAIGRLSRLFLAAACLVLLIAPATAYTPPYSALSWSDNPPDGEAKLPVPVDVWHVPPVTTLLVFIALFLPFCLVPLEIFLSCAGVIVLNFRRVRKKGVFENDCRALVYRHIVTYPGSGFTEIMRSLPVNRGTLHYHLNVLCREKLVVAFSVHRRTCYFQNAGKFSDPEKDAIARLKTSASLPICEFLSSFPDASRQDIAQRLKTTGSTVSWHMRRLCEARLITSAREGRTVRYSLTPVAVKVIGDLRIYENQQAGSACDAGREHGERTHAAPSLCPDRYPSIRRESHGDHYAGVLEPEP</sequence>
<feature type="compositionally biased region" description="Basic and acidic residues" evidence="1">
    <location>
        <begin position="266"/>
        <end position="275"/>
    </location>
</feature>
<dbReference type="InterPro" id="IPR036390">
    <property type="entry name" value="WH_DNA-bd_sf"/>
</dbReference>